<name>A0ABW4VL80_9BACT</name>
<evidence type="ECO:0000313" key="4">
    <source>
        <dbReference type="Proteomes" id="UP001597361"/>
    </source>
</evidence>
<keyword evidence="1 3" id="KW-0378">Hydrolase</keyword>
<dbReference type="SUPFAM" id="SSF56317">
    <property type="entry name" value="Carbon-nitrogen hydrolase"/>
    <property type="match status" value="1"/>
</dbReference>
<dbReference type="PROSITE" id="PS50263">
    <property type="entry name" value="CN_HYDROLASE"/>
    <property type="match status" value="1"/>
</dbReference>
<sequence length="242" mass="26687">MKICIAQTNPIGGDISANIGKHKRLIDLAVSFGATSIFFPELSLTGYEPKLAKSLATDPDDGIFGDFQDISDKNKIVIALGMPTRTNSGIQIGMLLFQPEIPRQIYAKQLLHSDEIPYFVNGEKQVLITVKRKKIAPAICYESLQSDHSERAFNLGAEIYVASVAKSQRGIDKAMSHYPSIAKRFSMPVLMSNCIGYCDDFLSAGQSAVWDKNGKLVGQLDDHTEGFLIFNIESEKLIKQVI</sequence>
<dbReference type="RefSeq" id="WP_376884277.1">
    <property type="nucleotide sequence ID" value="NZ_JBHUHR010000015.1"/>
</dbReference>
<evidence type="ECO:0000256" key="1">
    <source>
        <dbReference type="ARBA" id="ARBA00022801"/>
    </source>
</evidence>
<protein>
    <submittedName>
        <fullName evidence="3">Carbon-nitrogen hydrolase family protein</fullName>
    </submittedName>
</protein>
<dbReference type="Proteomes" id="UP001597361">
    <property type="component" value="Unassembled WGS sequence"/>
</dbReference>
<feature type="domain" description="CN hydrolase" evidence="2">
    <location>
        <begin position="1"/>
        <end position="234"/>
    </location>
</feature>
<keyword evidence="4" id="KW-1185">Reference proteome</keyword>
<dbReference type="PANTHER" id="PTHR43674:SF2">
    <property type="entry name" value="BETA-UREIDOPROPIONASE"/>
    <property type="match status" value="1"/>
</dbReference>
<reference evidence="4" key="1">
    <citation type="journal article" date="2019" name="Int. J. Syst. Evol. Microbiol.">
        <title>The Global Catalogue of Microorganisms (GCM) 10K type strain sequencing project: providing services to taxonomists for standard genome sequencing and annotation.</title>
        <authorList>
            <consortium name="The Broad Institute Genomics Platform"/>
            <consortium name="The Broad Institute Genome Sequencing Center for Infectious Disease"/>
            <person name="Wu L."/>
            <person name="Ma J."/>
        </authorList>
    </citation>
    <scope>NUCLEOTIDE SEQUENCE [LARGE SCALE GENOMIC DNA]</scope>
    <source>
        <strain evidence="4">CGMCC 1.15180</strain>
    </source>
</reference>
<evidence type="ECO:0000259" key="2">
    <source>
        <dbReference type="PROSITE" id="PS50263"/>
    </source>
</evidence>
<accession>A0ABW4VL80</accession>
<dbReference type="CDD" id="cd07197">
    <property type="entry name" value="nitrilase"/>
    <property type="match status" value="1"/>
</dbReference>
<dbReference type="InterPro" id="IPR003010">
    <property type="entry name" value="C-N_Hydrolase"/>
</dbReference>
<dbReference type="InterPro" id="IPR050345">
    <property type="entry name" value="Aliph_Amidase/BUP"/>
</dbReference>
<dbReference type="Pfam" id="PF00795">
    <property type="entry name" value="CN_hydrolase"/>
    <property type="match status" value="1"/>
</dbReference>
<dbReference type="EMBL" id="JBHUHR010000015">
    <property type="protein sequence ID" value="MFD2034280.1"/>
    <property type="molecule type" value="Genomic_DNA"/>
</dbReference>
<organism evidence="3 4">
    <name type="scientific">Belliella marina</name>
    <dbReference type="NCBI Taxonomy" id="1644146"/>
    <lineage>
        <taxon>Bacteria</taxon>
        <taxon>Pseudomonadati</taxon>
        <taxon>Bacteroidota</taxon>
        <taxon>Cytophagia</taxon>
        <taxon>Cytophagales</taxon>
        <taxon>Cyclobacteriaceae</taxon>
        <taxon>Belliella</taxon>
    </lineage>
</organism>
<dbReference type="Gene3D" id="3.60.110.10">
    <property type="entry name" value="Carbon-nitrogen hydrolase"/>
    <property type="match status" value="1"/>
</dbReference>
<dbReference type="PANTHER" id="PTHR43674">
    <property type="entry name" value="NITRILASE C965.09-RELATED"/>
    <property type="match status" value="1"/>
</dbReference>
<dbReference type="GO" id="GO:0016787">
    <property type="term" value="F:hydrolase activity"/>
    <property type="evidence" value="ECO:0007669"/>
    <property type="project" value="UniProtKB-KW"/>
</dbReference>
<comment type="caution">
    <text evidence="3">The sequence shown here is derived from an EMBL/GenBank/DDBJ whole genome shotgun (WGS) entry which is preliminary data.</text>
</comment>
<dbReference type="InterPro" id="IPR036526">
    <property type="entry name" value="C-N_Hydrolase_sf"/>
</dbReference>
<evidence type="ECO:0000313" key="3">
    <source>
        <dbReference type="EMBL" id="MFD2034280.1"/>
    </source>
</evidence>
<proteinExistence type="predicted"/>
<gene>
    <name evidence="3" type="ORF">ACFSKL_05720</name>
</gene>